<dbReference type="InterPro" id="IPR029058">
    <property type="entry name" value="AB_hydrolase_fold"/>
</dbReference>
<reference evidence="2 3" key="1">
    <citation type="submission" date="2020-04" db="EMBL/GenBank/DDBJ databases">
        <title>Ferrimonas sp. S7 isolated from sea water.</title>
        <authorList>
            <person name="Bae S.S."/>
            <person name="Baek K."/>
        </authorList>
    </citation>
    <scope>NUCLEOTIDE SEQUENCE [LARGE SCALE GENOMIC DNA]</scope>
    <source>
        <strain evidence="2 3">S7</strain>
    </source>
</reference>
<dbReference type="AlphaFoldDB" id="A0A6H1UCU0"/>
<organism evidence="2 3">
    <name type="scientific">Ferrimonas lipolytica</name>
    <dbReference type="NCBI Taxonomy" id="2724191"/>
    <lineage>
        <taxon>Bacteria</taxon>
        <taxon>Pseudomonadati</taxon>
        <taxon>Pseudomonadota</taxon>
        <taxon>Gammaproteobacteria</taxon>
        <taxon>Alteromonadales</taxon>
        <taxon>Ferrimonadaceae</taxon>
        <taxon>Ferrimonas</taxon>
    </lineage>
</organism>
<dbReference type="SUPFAM" id="SSF53474">
    <property type="entry name" value="alpha/beta-Hydrolases"/>
    <property type="match status" value="1"/>
</dbReference>
<dbReference type="GO" id="GO:0016787">
    <property type="term" value="F:hydrolase activity"/>
    <property type="evidence" value="ECO:0007669"/>
    <property type="project" value="UniProtKB-KW"/>
</dbReference>
<keyword evidence="3" id="KW-1185">Reference proteome</keyword>
<evidence type="ECO:0000313" key="3">
    <source>
        <dbReference type="Proteomes" id="UP000501602"/>
    </source>
</evidence>
<keyword evidence="2" id="KW-0378">Hydrolase</keyword>
<dbReference type="PIRSF" id="PIRSF037442">
    <property type="entry name" value="UCP037442_abhydr"/>
    <property type="match status" value="1"/>
</dbReference>
<dbReference type="InterPro" id="IPR022742">
    <property type="entry name" value="Hydrolase_4"/>
</dbReference>
<evidence type="ECO:0000313" key="2">
    <source>
        <dbReference type="EMBL" id="QIZ75622.1"/>
    </source>
</evidence>
<evidence type="ECO:0000259" key="1">
    <source>
        <dbReference type="Pfam" id="PF12146"/>
    </source>
</evidence>
<dbReference type="RefSeq" id="WP_168658883.1">
    <property type="nucleotide sequence ID" value="NZ_CP051180.1"/>
</dbReference>
<feature type="domain" description="Serine aminopeptidase S33" evidence="1">
    <location>
        <begin position="32"/>
        <end position="140"/>
    </location>
</feature>
<dbReference type="KEGG" id="fes:HER31_01125"/>
<dbReference type="Gene3D" id="3.40.50.1820">
    <property type="entry name" value="alpha/beta hydrolase"/>
    <property type="match status" value="1"/>
</dbReference>
<dbReference type="Pfam" id="PF12146">
    <property type="entry name" value="Hydrolase_4"/>
    <property type="match status" value="1"/>
</dbReference>
<dbReference type="InterPro" id="IPR017208">
    <property type="entry name" value="UCP037442_abhydr"/>
</dbReference>
<accession>A0A6H1UCU0</accession>
<protein>
    <submittedName>
        <fullName evidence="2">Alpha/beta fold hydrolase</fullName>
    </submittedName>
</protein>
<name>A0A6H1UCU0_9GAMM</name>
<dbReference type="Proteomes" id="UP000501602">
    <property type="component" value="Chromosome"/>
</dbReference>
<proteinExistence type="predicted"/>
<dbReference type="EMBL" id="CP051180">
    <property type="protein sequence ID" value="QIZ75622.1"/>
    <property type="molecule type" value="Genomic_DNA"/>
</dbReference>
<gene>
    <name evidence="2" type="ORF">HER31_01125</name>
</gene>
<sequence length="297" mass="32530">MQEPKSITLTCADGVTLAASYFAPQQPTIAGVILAPATGIKRQFYFHFCCYLASKGIGVLSFDNRGIGESLVGDVSKSRATIVQWGQLDMTAALKELQRLLPEAPHHLIGHSAGGQLVGLMDNCHQLKSVFAFASSSGSLRNMQLPFIVTAHYFMNLFIPLNNLLFGHTKSQWVGMGEPLPKGVAQQWRRFCNGRGYIKMAFGNEVKHHHFDSLKLPIQYVHASDDDIANSANVAEMLRVFPLSNASTVTLVPAEHGLKTIGHMQFFSRQAAALWPLASDWITKHSNDASNHQTSAA</sequence>